<feature type="domain" description="ABC transporter" evidence="3">
    <location>
        <begin position="3"/>
        <end position="236"/>
    </location>
</feature>
<protein>
    <submittedName>
        <fullName evidence="4">ABC transporter ATP-binding protein</fullName>
    </submittedName>
</protein>
<dbReference type="InterPro" id="IPR017871">
    <property type="entry name" value="ABC_transporter-like_CS"/>
</dbReference>
<reference evidence="4 5" key="1">
    <citation type="submission" date="2024-06" db="EMBL/GenBank/DDBJ databases">
        <title>The Natural Products Discovery Center: Release of the First 8490 Sequenced Strains for Exploring Actinobacteria Biosynthetic Diversity.</title>
        <authorList>
            <person name="Kalkreuter E."/>
            <person name="Kautsar S.A."/>
            <person name="Yang D."/>
            <person name="Bader C.D."/>
            <person name="Teijaro C.N."/>
            <person name="Fluegel L."/>
            <person name="Davis C.M."/>
            <person name="Simpson J.R."/>
            <person name="Lauterbach L."/>
            <person name="Steele A.D."/>
            <person name="Gui C."/>
            <person name="Meng S."/>
            <person name="Li G."/>
            <person name="Viehrig K."/>
            <person name="Ye F."/>
            <person name="Su P."/>
            <person name="Kiefer A.F."/>
            <person name="Nichols A."/>
            <person name="Cepeda A.J."/>
            <person name="Yan W."/>
            <person name="Fan B."/>
            <person name="Jiang Y."/>
            <person name="Adhikari A."/>
            <person name="Zheng C.-J."/>
            <person name="Schuster L."/>
            <person name="Cowan T.M."/>
            <person name="Smanski M.J."/>
            <person name="Chevrette M.G."/>
            <person name="De Carvalho L.P.S."/>
            <person name="Shen B."/>
        </authorList>
    </citation>
    <scope>NUCLEOTIDE SEQUENCE [LARGE SCALE GENOMIC DNA]</scope>
    <source>
        <strain evidence="4 5">NPDC001166</strain>
    </source>
</reference>
<dbReference type="Pfam" id="PF00005">
    <property type="entry name" value="ABC_tran"/>
    <property type="match status" value="1"/>
</dbReference>
<dbReference type="EMBL" id="JBEPAZ010000005">
    <property type="protein sequence ID" value="MER6427706.1"/>
    <property type="molecule type" value="Genomic_DNA"/>
</dbReference>
<evidence type="ECO:0000259" key="3">
    <source>
        <dbReference type="PROSITE" id="PS50893"/>
    </source>
</evidence>
<comment type="caution">
    <text evidence="4">The sequence shown here is derived from an EMBL/GenBank/DDBJ whole genome shotgun (WGS) entry which is preliminary data.</text>
</comment>
<gene>
    <name evidence="4" type="ORF">ABT272_08140</name>
</gene>
<dbReference type="PROSITE" id="PS00211">
    <property type="entry name" value="ABC_TRANSPORTER_1"/>
    <property type="match status" value="1"/>
</dbReference>
<dbReference type="GO" id="GO:0005524">
    <property type="term" value="F:ATP binding"/>
    <property type="evidence" value="ECO:0007669"/>
    <property type="project" value="UniProtKB-KW"/>
</dbReference>
<accession>A0ABV1U1V2</accession>
<evidence type="ECO:0000313" key="5">
    <source>
        <dbReference type="Proteomes" id="UP001470023"/>
    </source>
</evidence>
<evidence type="ECO:0000256" key="2">
    <source>
        <dbReference type="ARBA" id="ARBA00022840"/>
    </source>
</evidence>
<dbReference type="PROSITE" id="PS50893">
    <property type="entry name" value="ABC_TRANSPORTER_2"/>
    <property type="match status" value="1"/>
</dbReference>
<dbReference type="SMART" id="SM00382">
    <property type="entry name" value="AAA"/>
    <property type="match status" value="1"/>
</dbReference>
<dbReference type="PANTHER" id="PTHR42794">
    <property type="entry name" value="HEMIN IMPORT ATP-BINDING PROTEIN HMUV"/>
    <property type="match status" value="1"/>
</dbReference>
<dbReference type="Gene3D" id="3.40.50.300">
    <property type="entry name" value="P-loop containing nucleotide triphosphate hydrolases"/>
    <property type="match status" value="1"/>
</dbReference>
<keyword evidence="1" id="KW-0547">Nucleotide-binding</keyword>
<keyword evidence="2 4" id="KW-0067">ATP-binding</keyword>
<dbReference type="PANTHER" id="PTHR42794:SF2">
    <property type="entry name" value="ABC TRANSPORTER ATP-BINDING PROTEIN"/>
    <property type="match status" value="1"/>
</dbReference>
<dbReference type="InterPro" id="IPR027417">
    <property type="entry name" value="P-loop_NTPase"/>
</dbReference>
<dbReference type="CDD" id="cd03214">
    <property type="entry name" value="ABC_Iron-Siderophores_B12_Hemin"/>
    <property type="match status" value="1"/>
</dbReference>
<dbReference type="RefSeq" id="WP_352063130.1">
    <property type="nucleotide sequence ID" value="NZ_JBEPAZ010000005.1"/>
</dbReference>
<dbReference type="InterPro" id="IPR003439">
    <property type="entry name" value="ABC_transporter-like_ATP-bd"/>
</dbReference>
<name>A0ABV1U1V2_9ACTN</name>
<evidence type="ECO:0000313" key="4">
    <source>
        <dbReference type="EMBL" id="MER6427706.1"/>
    </source>
</evidence>
<organism evidence="4 5">
    <name type="scientific">Streptomyces sp. 900105245</name>
    <dbReference type="NCBI Taxonomy" id="3154379"/>
    <lineage>
        <taxon>Bacteria</taxon>
        <taxon>Bacillati</taxon>
        <taxon>Actinomycetota</taxon>
        <taxon>Actinomycetes</taxon>
        <taxon>Kitasatosporales</taxon>
        <taxon>Streptomycetaceae</taxon>
        <taxon>Streptomyces</taxon>
    </lineage>
</organism>
<dbReference type="InterPro" id="IPR003593">
    <property type="entry name" value="AAA+_ATPase"/>
</dbReference>
<dbReference type="SUPFAM" id="SSF52540">
    <property type="entry name" value="P-loop containing nucleoside triphosphate hydrolases"/>
    <property type="match status" value="1"/>
</dbReference>
<sequence length="295" mass="31068">MKLTVDQLRITLDHRPILHAVSLEARTGDVVGLIGPNGSGKSTLLRAVYRSLRPANGVVAVGGDDVWALSARAAARRTAAVLQDATGSTSGLTVTEIVALGRAPHHGLLGRDGAEDHRAVRDAIDRCGVRPYADRDYASLSGGERQRVLLARALAQQPRLLVLDELTNHLDIRARFELLELIRTTGVTTLAVLHDLDLAARLCDRIVVLHEGTLVAAGPVLEVLTPEILADVFGVHASAERHADGVVRLTYAAQPLATGKDGRLFEGESGLDGGAAGGIGVDGERASHSLDAGTM</sequence>
<proteinExistence type="predicted"/>
<keyword evidence="5" id="KW-1185">Reference proteome</keyword>
<dbReference type="Proteomes" id="UP001470023">
    <property type="component" value="Unassembled WGS sequence"/>
</dbReference>
<evidence type="ECO:0000256" key="1">
    <source>
        <dbReference type="ARBA" id="ARBA00022741"/>
    </source>
</evidence>